<keyword evidence="2" id="KW-0285">Flavoprotein</keyword>
<dbReference type="SUPFAM" id="SSF51905">
    <property type="entry name" value="FAD/NAD(P)-binding domain"/>
    <property type="match status" value="1"/>
</dbReference>
<dbReference type="InterPro" id="IPR036188">
    <property type="entry name" value="FAD/NAD-bd_sf"/>
</dbReference>
<keyword evidence="4" id="KW-0274">FAD</keyword>
<evidence type="ECO:0000256" key="4">
    <source>
        <dbReference type="ARBA" id="ARBA00022827"/>
    </source>
</evidence>
<feature type="domain" description="MnmG N-terminal" evidence="7">
    <location>
        <begin position="9"/>
        <end position="390"/>
    </location>
</feature>
<reference evidence="8" key="1">
    <citation type="submission" date="2017-09" db="EMBL/GenBank/DDBJ databases">
        <authorList>
            <person name="Campbell M.A."/>
            <person name="Lukasik P."/>
            <person name="Simon C."/>
            <person name="McCutcheon J.P."/>
        </authorList>
    </citation>
    <scope>NUCLEOTIDE SEQUENCE [LARGE SCALE GENOMIC DNA]</scope>
    <source>
        <strain evidence="8">TRYCRA</strain>
    </source>
</reference>
<gene>
    <name evidence="8" type="primary">mnmG</name>
    <name evidence="8" type="ORF">trycra_182</name>
</gene>
<evidence type="ECO:0000313" key="9">
    <source>
        <dbReference type="Proteomes" id="UP000228979"/>
    </source>
</evidence>
<dbReference type="Gene3D" id="3.50.50.60">
    <property type="entry name" value="FAD/NAD(P)-binding domain"/>
    <property type="match status" value="2"/>
</dbReference>
<dbReference type="Proteomes" id="UP000228979">
    <property type="component" value="Unassembled WGS sequence"/>
</dbReference>
<evidence type="ECO:0000256" key="6">
    <source>
        <dbReference type="ARBA" id="ARBA00025948"/>
    </source>
</evidence>
<evidence type="ECO:0000313" key="8">
    <source>
        <dbReference type="EMBL" id="PIM95563.1"/>
    </source>
</evidence>
<dbReference type="InterPro" id="IPR040131">
    <property type="entry name" value="MnmG_N"/>
</dbReference>
<dbReference type="PRINTS" id="PR00411">
    <property type="entry name" value="PNDRDTASEI"/>
</dbReference>
<keyword evidence="3" id="KW-0819">tRNA processing</keyword>
<evidence type="ECO:0000256" key="1">
    <source>
        <dbReference type="ARBA" id="ARBA00001974"/>
    </source>
</evidence>
<sequence>MGNKINMYDVVVIGCGHAGIEAANAADKLAKIAIVVVDQNDVGRLACNPSIGGLTKSQLVCELTSLGGVMGELADKSATHIDILNTSKGRAVRSLRIQVDRKTYHNLSLEILKKLSVIYDEVVDIIHLTDKILLKLASGSELLTKAVVVATGTFGRATCHIGKCVVPVGSPFTKRQNCILNLFKKYGVRYKRFRTSTPPRLIKNSINLKYTCPMPSMVPLYGFSRKLTSFINRLYCFSLHTNEETYRILKDNAIYSSTQMGISLGAGSKHCAPIESRIINSNRKYQRLIIEPEGFDEETVYLNGAFTSLPVEVQIEMLRTIPAFKNVQIAKFGYGVEYDVICSGEVDASLQLRNIPGIFMAGQICGSTGYEEAAAQGWLAGVNAAMYSKSLPVYKLNKLYSYFGLLMHDLSRRGLRTPYRISSARTPTRNKLRQRNAILRMLPLALATTSTKERKQVIWADFVKKFKILMEPNAKYKIDSSKFKLNSDHKLIKLVQMYNTCNKYKC</sequence>
<proteinExistence type="predicted"/>
<name>A0ABX4MFU5_9HYPH</name>
<keyword evidence="9" id="KW-1185">Reference proteome</keyword>
<dbReference type="EMBL" id="NXGP01000086">
    <property type="protein sequence ID" value="PIM95563.1"/>
    <property type="molecule type" value="Genomic_DNA"/>
</dbReference>
<dbReference type="PRINTS" id="PR00368">
    <property type="entry name" value="FADPNR"/>
</dbReference>
<evidence type="ECO:0000259" key="7">
    <source>
        <dbReference type="Pfam" id="PF01134"/>
    </source>
</evidence>
<evidence type="ECO:0000256" key="5">
    <source>
        <dbReference type="ARBA" id="ARBA00023027"/>
    </source>
</evidence>
<protein>
    <submittedName>
        <fullName evidence="8">tRNA uridine 5-carboxymethylaminomethyl modification enzyme MnmG</fullName>
    </submittedName>
</protein>
<evidence type="ECO:0000256" key="3">
    <source>
        <dbReference type="ARBA" id="ARBA00022694"/>
    </source>
</evidence>
<dbReference type="PANTHER" id="PTHR11806">
    <property type="entry name" value="GLUCOSE INHIBITED DIVISION PROTEIN A"/>
    <property type="match status" value="1"/>
</dbReference>
<dbReference type="Pfam" id="PF01134">
    <property type="entry name" value="GIDA"/>
    <property type="match status" value="1"/>
</dbReference>
<organism evidence="8 9">
    <name type="scientific">Candidatus Hodgkinia cicadicola</name>
    <dbReference type="NCBI Taxonomy" id="573658"/>
    <lineage>
        <taxon>Bacteria</taxon>
        <taxon>Pseudomonadati</taxon>
        <taxon>Pseudomonadota</taxon>
        <taxon>Alphaproteobacteria</taxon>
        <taxon>Hyphomicrobiales</taxon>
        <taxon>Candidatus Hodgkinia</taxon>
    </lineage>
</organism>
<comment type="cofactor">
    <cofactor evidence="1">
        <name>FAD</name>
        <dbReference type="ChEBI" id="CHEBI:57692"/>
    </cofactor>
</comment>
<accession>A0ABX4MFU5</accession>
<keyword evidence="5" id="KW-0520">NAD</keyword>
<comment type="subunit">
    <text evidence="6">Homodimer. Heterotetramer of two MnmE and two MnmG subunits.</text>
</comment>
<evidence type="ECO:0000256" key="2">
    <source>
        <dbReference type="ARBA" id="ARBA00022630"/>
    </source>
</evidence>
<dbReference type="PANTHER" id="PTHR11806:SF0">
    <property type="entry name" value="PROTEIN MTO1 HOMOLOG, MITOCHONDRIAL"/>
    <property type="match status" value="1"/>
</dbReference>
<dbReference type="InterPro" id="IPR002218">
    <property type="entry name" value="MnmG-rel"/>
</dbReference>
<comment type="caution">
    <text evidence="8">The sequence shown here is derived from an EMBL/GenBank/DDBJ whole genome shotgun (WGS) entry which is preliminary data.</text>
</comment>